<dbReference type="NCBIfam" id="TIGR01777">
    <property type="entry name" value="yfcH"/>
    <property type="match status" value="1"/>
</dbReference>
<dbReference type="InterPro" id="IPR013549">
    <property type="entry name" value="DUF1731"/>
</dbReference>
<feature type="domain" description="DUF1731" evidence="3">
    <location>
        <begin position="257"/>
        <end position="303"/>
    </location>
</feature>
<dbReference type="PANTHER" id="PTHR11092:SF0">
    <property type="entry name" value="EPIMERASE FAMILY PROTEIN SDR39U1"/>
    <property type="match status" value="1"/>
</dbReference>
<keyword evidence="5" id="KW-1185">Reference proteome</keyword>
<dbReference type="CDD" id="cd05242">
    <property type="entry name" value="SDR_a8"/>
    <property type="match status" value="1"/>
</dbReference>
<dbReference type="EMBL" id="NHNI01000001">
    <property type="protein sequence ID" value="OZY85941.1"/>
    <property type="molecule type" value="Genomic_DNA"/>
</dbReference>
<protein>
    <submittedName>
        <fullName evidence="4">TIGR01777 family protein</fullName>
    </submittedName>
</protein>
<sequence length="307" mass="33710">MASDSSAKERVLITGGSGFIGSALSHKLVHMGYEVWVLSRDPARAMLRLNRQVHVVRRLSDLVGIAFFAVINLTGESLGAGRWNEQSKRLFRQSRVDFTHELYGFFSSQRLFPQVLISASAIGVYGDAGSALLDEGAPVGDDFAAHLCRDWESAAQQFAAHSVRVCIVRIGIVLDSNGGALKQMLPAFRFGLGGRMGSGEQYMSWIVRQDLVQLFIFLLQNDKAIGVFNGVAPEPVTNRDFTALLGTQLGRPAFLPMPAFVLRLLFGEMADALLLSSQRVLPVRAEGEGFSFEYPRLQGALNKIFEK</sequence>
<dbReference type="AlphaFoldDB" id="A0A266Q9A1"/>
<dbReference type="InterPro" id="IPR036291">
    <property type="entry name" value="NAD(P)-bd_dom_sf"/>
</dbReference>
<dbReference type="InterPro" id="IPR010099">
    <property type="entry name" value="SDR39U1"/>
</dbReference>
<evidence type="ECO:0000259" key="3">
    <source>
        <dbReference type="Pfam" id="PF08338"/>
    </source>
</evidence>
<dbReference type="PANTHER" id="PTHR11092">
    <property type="entry name" value="SUGAR NUCLEOTIDE EPIMERASE RELATED"/>
    <property type="match status" value="1"/>
</dbReference>
<accession>A0A266Q9A1</accession>
<evidence type="ECO:0000256" key="1">
    <source>
        <dbReference type="ARBA" id="ARBA00009353"/>
    </source>
</evidence>
<dbReference type="SUPFAM" id="SSF51735">
    <property type="entry name" value="NAD(P)-binding Rossmann-fold domains"/>
    <property type="match status" value="1"/>
</dbReference>
<dbReference type="Gene3D" id="3.40.50.720">
    <property type="entry name" value="NAD(P)-binding Rossmann-like Domain"/>
    <property type="match status" value="1"/>
</dbReference>
<comment type="caution">
    <text evidence="4">The sequence shown here is derived from an EMBL/GenBank/DDBJ whole genome shotgun (WGS) entry which is preliminary data.</text>
</comment>
<comment type="similarity">
    <text evidence="1">Belongs to the NAD(P)-dependent epimerase/dehydratase family. SDR39U1 subfamily.</text>
</comment>
<evidence type="ECO:0000313" key="5">
    <source>
        <dbReference type="Proteomes" id="UP000216101"/>
    </source>
</evidence>
<dbReference type="Pfam" id="PF01370">
    <property type="entry name" value="Epimerase"/>
    <property type="match status" value="1"/>
</dbReference>
<evidence type="ECO:0000313" key="4">
    <source>
        <dbReference type="EMBL" id="OZY85941.1"/>
    </source>
</evidence>
<reference evidence="5" key="1">
    <citation type="submission" date="2017-05" db="EMBL/GenBank/DDBJ databases">
        <authorList>
            <person name="Barney B.M."/>
        </authorList>
    </citation>
    <scope>NUCLEOTIDE SEQUENCE [LARGE SCALE GENOMIC DNA]</scope>
    <source>
        <strain evidence="5">PSBB022</strain>
    </source>
</reference>
<dbReference type="RefSeq" id="WP_094983732.1">
    <property type="nucleotide sequence ID" value="NZ_NHNI01000001.1"/>
</dbReference>
<name>A0A266Q9A1_9GAMM</name>
<feature type="domain" description="NAD-dependent epimerase/dehydratase" evidence="2">
    <location>
        <begin position="11"/>
        <end position="224"/>
    </location>
</feature>
<dbReference type="Pfam" id="PF08338">
    <property type="entry name" value="DUF1731"/>
    <property type="match status" value="1"/>
</dbReference>
<organism evidence="4 5">
    <name type="scientific">Cellvibrio mixtus</name>
    <dbReference type="NCBI Taxonomy" id="39650"/>
    <lineage>
        <taxon>Bacteria</taxon>
        <taxon>Pseudomonadati</taxon>
        <taxon>Pseudomonadota</taxon>
        <taxon>Gammaproteobacteria</taxon>
        <taxon>Cellvibrionales</taxon>
        <taxon>Cellvibrionaceae</taxon>
        <taxon>Cellvibrio</taxon>
    </lineage>
</organism>
<gene>
    <name evidence="4" type="ORF">CBP51_02595</name>
</gene>
<evidence type="ECO:0000259" key="2">
    <source>
        <dbReference type="Pfam" id="PF01370"/>
    </source>
</evidence>
<dbReference type="InterPro" id="IPR001509">
    <property type="entry name" value="Epimerase_deHydtase"/>
</dbReference>
<proteinExistence type="inferred from homology"/>
<dbReference type="Proteomes" id="UP000216101">
    <property type="component" value="Unassembled WGS sequence"/>
</dbReference>